<feature type="domain" description="Phosphotyrosine protein phosphatase I" evidence="2">
    <location>
        <begin position="19"/>
        <end position="146"/>
    </location>
</feature>
<keyword evidence="4" id="KW-1185">Reference proteome</keyword>
<name>A0A1L7D3P5_9CORY</name>
<dbReference type="SUPFAM" id="SSF52788">
    <property type="entry name" value="Phosphotyrosine protein phosphatases I"/>
    <property type="match status" value="1"/>
</dbReference>
<proteinExistence type="predicted"/>
<dbReference type="InterPro" id="IPR023485">
    <property type="entry name" value="Ptyr_pPase"/>
</dbReference>
<dbReference type="RefSeq" id="WP_075734575.1">
    <property type="nucleotide sequence ID" value="NZ_CP009249.1"/>
</dbReference>
<evidence type="ECO:0000256" key="1">
    <source>
        <dbReference type="ARBA" id="ARBA00022849"/>
    </source>
</evidence>
<protein>
    <submittedName>
        <fullName evidence="3">Protein tyrosine phosphatase</fullName>
    </submittedName>
</protein>
<dbReference type="OrthoDB" id="9799372at2"/>
<dbReference type="Proteomes" id="UP000185491">
    <property type="component" value="Chromosome"/>
</dbReference>
<reference evidence="3 4" key="1">
    <citation type="submission" date="2014-08" db="EMBL/GenBank/DDBJ databases">
        <title>Complete genome sequence of Corynebacterium phocae M408/89/1(T)(=DSM 44612(T)), isolated from the common seal (Phoca vitulina).</title>
        <authorList>
            <person name="Ruckert C."/>
            <person name="Albersmeier A."/>
            <person name="Winkler A."/>
            <person name="Kalinowski J."/>
        </authorList>
    </citation>
    <scope>NUCLEOTIDE SEQUENCE [LARGE SCALE GENOMIC DNA]</scope>
    <source>
        <strain evidence="3 4">M408/89/1</strain>
    </source>
</reference>
<evidence type="ECO:0000259" key="2">
    <source>
        <dbReference type="SMART" id="SM00226"/>
    </source>
</evidence>
<dbReference type="InterPro" id="IPR036196">
    <property type="entry name" value="Ptyr_pPase_sf"/>
</dbReference>
<dbReference type="Pfam" id="PF01451">
    <property type="entry name" value="LMWPc"/>
    <property type="match status" value="1"/>
</dbReference>
<dbReference type="STRING" id="161895.CPHO_07460"/>
<evidence type="ECO:0000313" key="4">
    <source>
        <dbReference type="Proteomes" id="UP000185491"/>
    </source>
</evidence>
<dbReference type="PANTHER" id="PTHR43428:SF1">
    <property type="entry name" value="ARSENATE REDUCTASE"/>
    <property type="match status" value="1"/>
</dbReference>
<dbReference type="EMBL" id="CP009249">
    <property type="protein sequence ID" value="APT92754.1"/>
    <property type="molecule type" value="Genomic_DNA"/>
</dbReference>
<dbReference type="GO" id="GO:0046685">
    <property type="term" value="P:response to arsenic-containing substance"/>
    <property type="evidence" value="ECO:0007669"/>
    <property type="project" value="UniProtKB-KW"/>
</dbReference>
<sequence>MTDSAAAQLTATTPSPSGPKVLYLCNSNRGKSQMAAALHKLRAPDWQVYSAGVKVAEPGNSGDVNREAAASLHEIGADMSDGTPTPVDPQLAAEMDYVVIVGGADYAGPAIRWEIEDPSVRGVEGKERLRQLRDDIDSRVQALIAEAT</sequence>
<keyword evidence="1" id="KW-0059">Arsenical resistance</keyword>
<accession>A0A1L7D3P5</accession>
<dbReference type="PANTHER" id="PTHR43428">
    <property type="entry name" value="ARSENATE REDUCTASE"/>
    <property type="match status" value="1"/>
</dbReference>
<dbReference type="SMART" id="SM00226">
    <property type="entry name" value="LMWPc"/>
    <property type="match status" value="1"/>
</dbReference>
<evidence type="ECO:0000313" key="3">
    <source>
        <dbReference type="EMBL" id="APT92754.1"/>
    </source>
</evidence>
<gene>
    <name evidence="3" type="ORF">CPHO_07460</name>
</gene>
<organism evidence="3 4">
    <name type="scientific">Corynebacterium phocae</name>
    <dbReference type="NCBI Taxonomy" id="161895"/>
    <lineage>
        <taxon>Bacteria</taxon>
        <taxon>Bacillati</taxon>
        <taxon>Actinomycetota</taxon>
        <taxon>Actinomycetes</taxon>
        <taxon>Mycobacteriales</taxon>
        <taxon>Corynebacteriaceae</taxon>
        <taxon>Corynebacterium</taxon>
    </lineage>
</organism>
<dbReference type="Gene3D" id="3.40.50.2300">
    <property type="match status" value="1"/>
</dbReference>
<dbReference type="KEGG" id="cpho:CPHO_07460"/>
<dbReference type="AlphaFoldDB" id="A0A1L7D3P5"/>